<gene>
    <name evidence="9" type="ORF">GCM10011487_62350</name>
</gene>
<feature type="transmembrane region" description="Helical" evidence="8">
    <location>
        <begin position="156"/>
        <end position="173"/>
    </location>
</feature>
<feature type="transmembrane region" description="Helical" evidence="8">
    <location>
        <begin position="526"/>
        <end position="546"/>
    </location>
</feature>
<evidence type="ECO:0000313" key="10">
    <source>
        <dbReference type="Proteomes" id="UP000445000"/>
    </source>
</evidence>
<keyword evidence="6 8" id="KW-0472">Membrane</keyword>
<dbReference type="EMBL" id="BLJN01000008">
    <property type="protein sequence ID" value="GFE84235.1"/>
    <property type="molecule type" value="Genomic_DNA"/>
</dbReference>
<feature type="transmembrane region" description="Helical" evidence="8">
    <location>
        <begin position="233"/>
        <end position="254"/>
    </location>
</feature>
<feature type="transmembrane region" description="Helical" evidence="8">
    <location>
        <begin position="209"/>
        <end position="227"/>
    </location>
</feature>
<comment type="subcellular location">
    <subcellularLocation>
        <location evidence="1">Cell membrane</location>
        <topology evidence="1">Multi-pass membrane protein</topology>
    </subcellularLocation>
</comment>
<organism evidence="9 10">
    <name type="scientific">Steroidobacter agaridevorans</name>
    <dbReference type="NCBI Taxonomy" id="2695856"/>
    <lineage>
        <taxon>Bacteria</taxon>
        <taxon>Pseudomonadati</taxon>
        <taxon>Pseudomonadota</taxon>
        <taxon>Gammaproteobacteria</taxon>
        <taxon>Steroidobacterales</taxon>
        <taxon>Steroidobacteraceae</taxon>
        <taxon>Steroidobacter</taxon>
    </lineage>
</organism>
<sequence>MDLMLGFLLAMSVTMALIPPLMQAAARWRFLDAPEARKVHTTPVPRVGGIAMAAGTLLALLLSGEFAQPMPAYLAGVLVLLLFGVWDDRVTLSAGPKLLGQIIAVLLIMQWGDVTISTVTLAERYELPGGIAWPLTFVFLIGVTNAINLADGLDGLAGGTTLLSLSALALLAFTSGTPFVGVVAIVIVGAILGFLRYNTHPARVFMGDGGSQILGFSVAVLAVVLTQDETTPLSSALPLLLLGIPIIDTLMVMTQRMLEGRSPLQADRNHIHHRLLALGFDHHEAVMGIYLLQACLFVTAWYLRYESDFTIVASFAGVSLLVIGSLHLATALGWRWRPVSRNGNGSSSQLGRFVVWLRAPARLPRWALLFIAAAVAVYLFSVGLESPQPSSDVQIMAAIVAVVTAGSMAMRWREADSGWMLKGAAFLALVMAVYFDRQTTTFLDRRATLQVVLFTALVIAIVIRFRLASDRRFRVTPLDILVVFIAVAVPNLPGSVVSSATVGESIAKLVVLMYGVETLFSASAHWWRLPSLVALGYLAACSLHGWL</sequence>
<feature type="transmembrane region" description="Helical" evidence="8">
    <location>
        <begin position="47"/>
        <end position="64"/>
    </location>
</feature>
<feature type="transmembrane region" description="Helical" evidence="8">
    <location>
        <begin position="309"/>
        <end position="334"/>
    </location>
</feature>
<dbReference type="PANTHER" id="PTHR22926">
    <property type="entry name" value="PHOSPHO-N-ACETYLMURAMOYL-PENTAPEPTIDE-TRANSFERASE"/>
    <property type="match status" value="1"/>
</dbReference>
<keyword evidence="5 8" id="KW-1133">Transmembrane helix</keyword>
<dbReference type="PANTHER" id="PTHR22926:SF3">
    <property type="entry name" value="UNDECAPRENYL-PHOSPHATE ALPHA-N-ACETYLGLUCOSAMINYL 1-PHOSPHATE TRANSFERASE"/>
    <property type="match status" value="1"/>
</dbReference>
<dbReference type="AlphaFoldDB" id="A0A829YLQ1"/>
<keyword evidence="7" id="KW-0479">Metal-binding</keyword>
<feature type="transmembrane region" description="Helical" evidence="8">
    <location>
        <begin position="480"/>
        <end position="506"/>
    </location>
</feature>
<comment type="caution">
    <text evidence="9">The sequence shown here is derived from an EMBL/GenBank/DDBJ whole genome shotgun (WGS) entry which is preliminary data.</text>
</comment>
<feature type="transmembrane region" description="Helical" evidence="8">
    <location>
        <begin position="70"/>
        <end position="86"/>
    </location>
</feature>
<feature type="transmembrane region" description="Helical" evidence="8">
    <location>
        <begin position="98"/>
        <end position="119"/>
    </location>
</feature>
<dbReference type="RefSeq" id="WP_161815832.1">
    <property type="nucleotide sequence ID" value="NZ_BLJN01000008.1"/>
</dbReference>
<dbReference type="CDD" id="cd06853">
    <property type="entry name" value="GT_WecA_like"/>
    <property type="match status" value="1"/>
</dbReference>
<evidence type="ECO:0000256" key="3">
    <source>
        <dbReference type="ARBA" id="ARBA00022679"/>
    </source>
</evidence>
<feature type="binding site" evidence="7">
    <location>
        <position position="208"/>
    </location>
    <ligand>
        <name>Mg(2+)</name>
        <dbReference type="ChEBI" id="CHEBI:18420"/>
    </ligand>
</feature>
<feature type="transmembrane region" description="Helical" evidence="8">
    <location>
        <begin position="419"/>
        <end position="435"/>
    </location>
</feature>
<evidence type="ECO:0000256" key="1">
    <source>
        <dbReference type="ARBA" id="ARBA00004651"/>
    </source>
</evidence>
<dbReference type="PROSITE" id="PS01348">
    <property type="entry name" value="MRAY_2"/>
    <property type="match status" value="1"/>
</dbReference>
<evidence type="ECO:0000256" key="7">
    <source>
        <dbReference type="PIRSR" id="PIRSR600715-1"/>
    </source>
</evidence>
<dbReference type="GO" id="GO:0046872">
    <property type="term" value="F:metal ion binding"/>
    <property type="evidence" value="ECO:0007669"/>
    <property type="project" value="UniProtKB-KW"/>
</dbReference>
<keyword evidence="4 8" id="KW-0812">Transmembrane</keyword>
<evidence type="ECO:0000256" key="5">
    <source>
        <dbReference type="ARBA" id="ARBA00022989"/>
    </source>
</evidence>
<evidence type="ECO:0000313" key="9">
    <source>
        <dbReference type="EMBL" id="GFE84235.1"/>
    </source>
</evidence>
<reference evidence="10" key="1">
    <citation type="submission" date="2020-01" db="EMBL/GenBank/DDBJ databases">
        <title>'Steroidobacter agaridevorans' sp. nov., agar-degrading bacteria isolated from rhizosphere soils.</title>
        <authorList>
            <person name="Ikenaga M."/>
            <person name="Kataoka M."/>
            <person name="Murouchi A."/>
            <person name="Katsuragi S."/>
            <person name="Sakai M."/>
        </authorList>
    </citation>
    <scope>NUCLEOTIDE SEQUENCE [LARGE SCALE GENOMIC DNA]</scope>
    <source>
        <strain evidence="10">YU21-B</strain>
    </source>
</reference>
<keyword evidence="2" id="KW-1003">Cell membrane</keyword>
<feature type="transmembrane region" description="Helical" evidence="8">
    <location>
        <begin position="395"/>
        <end position="412"/>
    </location>
</feature>
<keyword evidence="10" id="KW-1185">Reference proteome</keyword>
<protein>
    <recommendedName>
        <fullName evidence="11">Undecaprenyl-phosphate alpha-N-acetylglucosaminyl 1-phosphate transferase</fullName>
    </recommendedName>
</protein>
<feature type="transmembrane region" description="Helical" evidence="8">
    <location>
        <begin position="366"/>
        <end position="383"/>
    </location>
</feature>
<dbReference type="InterPro" id="IPR018480">
    <property type="entry name" value="PNAcMuramoyl-5peptid_Trfase_CS"/>
</dbReference>
<feature type="transmembrane region" description="Helical" evidence="8">
    <location>
        <begin position="131"/>
        <end position="149"/>
    </location>
</feature>
<comment type="cofactor">
    <cofactor evidence="7">
        <name>Mg(2+)</name>
        <dbReference type="ChEBI" id="CHEBI:18420"/>
    </cofactor>
</comment>
<dbReference type="GO" id="GO:0071555">
    <property type="term" value="P:cell wall organization"/>
    <property type="evidence" value="ECO:0007669"/>
    <property type="project" value="TreeGrafter"/>
</dbReference>
<feature type="transmembrane region" description="Helical" evidence="8">
    <location>
        <begin position="6"/>
        <end position="26"/>
    </location>
</feature>
<dbReference type="GO" id="GO:0016780">
    <property type="term" value="F:phosphotransferase activity, for other substituted phosphate groups"/>
    <property type="evidence" value="ECO:0007669"/>
    <property type="project" value="InterPro"/>
</dbReference>
<name>A0A829YLQ1_9GAMM</name>
<dbReference type="GO" id="GO:0005886">
    <property type="term" value="C:plasma membrane"/>
    <property type="evidence" value="ECO:0007669"/>
    <property type="project" value="UniProtKB-SubCell"/>
</dbReference>
<evidence type="ECO:0000256" key="6">
    <source>
        <dbReference type="ARBA" id="ARBA00023136"/>
    </source>
</evidence>
<keyword evidence="3" id="KW-0808">Transferase</keyword>
<accession>A0A829YLQ1</accession>
<dbReference type="Pfam" id="PF00953">
    <property type="entry name" value="Glycos_transf_4"/>
    <property type="match status" value="1"/>
</dbReference>
<evidence type="ECO:0000256" key="2">
    <source>
        <dbReference type="ARBA" id="ARBA00022475"/>
    </source>
</evidence>
<proteinExistence type="predicted"/>
<dbReference type="Proteomes" id="UP000445000">
    <property type="component" value="Unassembled WGS sequence"/>
</dbReference>
<evidence type="ECO:0008006" key="11">
    <source>
        <dbReference type="Google" id="ProtNLM"/>
    </source>
</evidence>
<keyword evidence="7" id="KW-0460">Magnesium</keyword>
<dbReference type="GO" id="GO:0009103">
    <property type="term" value="P:lipopolysaccharide biosynthetic process"/>
    <property type="evidence" value="ECO:0007669"/>
    <property type="project" value="TreeGrafter"/>
</dbReference>
<evidence type="ECO:0000256" key="8">
    <source>
        <dbReference type="SAM" id="Phobius"/>
    </source>
</evidence>
<dbReference type="GO" id="GO:0044038">
    <property type="term" value="P:cell wall macromolecule biosynthetic process"/>
    <property type="evidence" value="ECO:0007669"/>
    <property type="project" value="TreeGrafter"/>
</dbReference>
<feature type="transmembrane region" description="Helical" evidence="8">
    <location>
        <begin position="447"/>
        <end position="468"/>
    </location>
</feature>
<dbReference type="InterPro" id="IPR000715">
    <property type="entry name" value="Glycosyl_transferase_4"/>
</dbReference>
<evidence type="ECO:0000256" key="4">
    <source>
        <dbReference type="ARBA" id="ARBA00022692"/>
    </source>
</evidence>
<feature type="binding site" evidence="7">
    <location>
        <position position="148"/>
    </location>
    <ligand>
        <name>Mg(2+)</name>
        <dbReference type="ChEBI" id="CHEBI:18420"/>
    </ligand>
</feature>